<dbReference type="EMBL" id="KN818261">
    <property type="protein sequence ID" value="KIL63269.1"/>
    <property type="molecule type" value="Genomic_DNA"/>
</dbReference>
<evidence type="ECO:0008006" key="4">
    <source>
        <dbReference type="Google" id="ProtNLM"/>
    </source>
</evidence>
<feature type="chain" id="PRO_5002155996" description="Secreted protein" evidence="1">
    <location>
        <begin position="24"/>
        <end position="61"/>
    </location>
</feature>
<proteinExistence type="predicted"/>
<evidence type="ECO:0000256" key="1">
    <source>
        <dbReference type="SAM" id="SignalP"/>
    </source>
</evidence>
<evidence type="ECO:0000313" key="2">
    <source>
        <dbReference type="EMBL" id="KIL63269.1"/>
    </source>
</evidence>
<keyword evidence="3" id="KW-1185">Reference proteome</keyword>
<feature type="signal peptide" evidence="1">
    <location>
        <begin position="1"/>
        <end position="23"/>
    </location>
</feature>
<gene>
    <name evidence="2" type="ORF">M378DRAFT_164783</name>
</gene>
<dbReference type="Proteomes" id="UP000054549">
    <property type="component" value="Unassembled WGS sequence"/>
</dbReference>
<evidence type="ECO:0000313" key="3">
    <source>
        <dbReference type="Proteomes" id="UP000054549"/>
    </source>
</evidence>
<sequence>MFLKAATLASPLFFFVLLQQVVSVPQCADIIPVPFVMSRSAVTPTFCTYYAALLPRSEIRY</sequence>
<dbReference type="InParanoid" id="A0A0C2T9A9"/>
<feature type="non-terminal residue" evidence="2">
    <location>
        <position position="61"/>
    </location>
</feature>
<name>A0A0C2T9A9_AMAMK</name>
<dbReference type="AlphaFoldDB" id="A0A0C2T9A9"/>
<reference evidence="2 3" key="1">
    <citation type="submission" date="2014-04" db="EMBL/GenBank/DDBJ databases">
        <title>Evolutionary Origins and Diversification of the Mycorrhizal Mutualists.</title>
        <authorList>
            <consortium name="DOE Joint Genome Institute"/>
            <consortium name="Mycorrhizal Genomics Consortium"/>
            <person name="Kohler A."/>
            <person name="Kuo A."/>
            <person name="Nagy L.G."/>
            <person name="Floudas D."/>
            <person name="Copeland A."/>
            <person name="Barry K.W."/>
            <person name="Cichocki N."/>
            <person name="Veneault-Fourrey C."/>
            <person name="LaButti K."/>
            <person name="Lindquist E.A."/>
            <person name="Lipzen A."/>
            <person name="Lundell T."/>
            <person name="Morin E."/>
            <person name="Murat C."/>
            <person name="Riley R."/>
            <person name="Ohm R."/>
            <person name="Sun H."/>
            <person name="Tunlid A."/>
            <person name="Henrissat B."/>
            <person name="Grigoriev I.V."/>
            <person name="Hibbett D.S."/>
            <person name="Martin F."/>
        </authorList>
    </citation>
    <scope>NUCLEOTIDE SEQUENCE [LARGE SCALE GENOMIC DNA]</scope>
    <source>
        <strain evidence="2 3">Koide BX008</strain>
    </source>
</reference>
<protein>
    <recommendedName>
        <fullName evidence="4">Secreted protein</fullName>
    </recommendedName>
</protein>
<keyword evidence="1" id="KW-0732">Signal</keyword>
<organism evidence="2 3">
    <name type="scientific">Amanita muscaria (strain Koide BX008)</name>
    <dbReference type="NCBI Taxonomy" id="946122"/>
    <lineage>
        <taxon>Eukaryota</taxon>
        <taxon>Fungi</taxon>
        <taxon>Dikarya</taxon>
        <taxon>Basidiomycota</taxon>
        <taxon>Agaricomycotina</taxon>
        <taxon>Agaricomycetes</taxon>
        <taxon>Agaricomycetidae</taxon>
        <taxon>Agaricales</taxon>
        <taxon>Pluteineae</taxon>
        <taxon>Amanitaceae</taxon>
        <taxon>Amanita</taxon>
    </lineage>
</organism>
<dbReference type="HOGENOM" id="CLU_2928832_0_0_1"/>
<accession>A0A0C2T9A9</accession>